<keyword evidence="2" id="KW-0902">Two-component regulatory system</keyword>
<dbReference type="PANTHER" id="PTHR45339">
    <property type="entry name" value="HYBRID SIGNAL TRANSDUCTION HISTIDINE KINASE J"/>
    <property type="match status" value="1"/>
</dbReference>
<keyword evidence="6" id="KW-1185">Reference proteome</keyword>
<feature type="domain" description="Response regulatory" evidence="4">
    <location>
        <begin position="15"/>
        <end position="130"/>
    </location>
</feature>
<dbReference type="AlphaFoldDB" id="A0A1Y1CMW3"/>
<sequence>MEQMIIDMNNIQNKLILVVEDEEFNRIYFEELLNQIHCNVLVANNGLEAIDICQKNDKIDLVLMDIKMPLMDGYQATKEIKKIRPNLPIIAQTAFALLGDKNKSLENGCDDYIAKPVKKDVLIQLIRKHLA</sequence>
<dbReference type="Pfam" id="PF00072">
    <property type="entry name" value="Response_reg"/>
    <property type="match status" value="1"/>
</dbReference>
<dbReference type="Proteomes" id="UP000218267">
    <property type="component" value="Chromosome"/>
</dbReference>
<gene>
    <name evidence="5" type="ORF">ALGA_3481</name>
</gene>
<dbReference type="SUPFAM" id="SSF52172">
    <property type="entry name" value="CheY-like"/>
    <property type="match status" value="1"/>
</dbReference>
<keyword evidence="1 3" id="KW-0597">Phosphoprotein</keyword>
<protein>
    <submittedName>
        <fullName evidence="5">Response regulator</fullName>
    </submittedName>
</protein>
<dbReference type="EMBL" id="AP018042">
    <property type="protein sequence ID" value="BAX81779.1"/>
    <property type="molecule type" value="Genomic_DNA"/>
</dbReference>
<proteinExistence type="predicted"/>
<organism evidence="5 6">
    <name type="scientific">Labilibaculum antarcticum</name>
    <dbReference type="NCBI Taxonomy" id="1717717"/>
    <lineage>
        <taxon>Bacteria</taxon>
        <taxon>Pseudomonadati</taxon>
        <taxon>Bacteroidota</taxon>
        <taxon>Bacteroidia</taxon>
        <taxon>Marinilabiliales</taxon>
        <taxon>Marinifilaceae</taxon>
        <taxon>Labilibaculum</taxon>
    </lineage>
</organism>
<name>A0A1Y1CMW3_9BACT</name>
<dbReference type="PROSITE" id="PS50110">
    <property type="entry name" value="RESPONSE_REGULATORY"/>
    <property type="match status" value="1"/>
</dbReference>
<evidence type="ECO:0000256" key="2">
    <source>
        <dbReference type="ARBA" id="ARBA00023012"/>
    </source>
</evidence>
<dbReference type="OrthoDB" id="9796457at2"/>
<reference evidence="5 6" key="1">
    <citation type="journal article" date="2018" name="Mar. Genomics">
        <title>Complete genome sequence of Marinifilaceae bacterium strain SPP2, isolated from the Antarctic marine sediment.</title>
        <authorList>
            <person name="Watanabe M."/>
            <person name="Kojima H."/>
            <person name="Fukui M."/>
        </authorList>
    </citation>
    <scope>NUCLEOTIDE SEQUENCE [LARGE SCALE GENOMIC DNA]</scope>
    <source>
        <strain evidence="5 6">SPP2</strain>
    </source>
</reference>
<dbReference type="Gene3D" id="3.40.50.2300">
    <property type="match status" value="1"/>
</dbReference>
<reference evidence="6" key="2">
    <citation type="journal article" date="2020" name="Antonie Van Leeuwenhoek">
        <title>Labilibaculum antarcticum sp. nov., a novel facultative anaerobic, psychrotorelant bacterium isolated from marine sediment of Antarctica.</title>
        <authorList>
            <person name="Watanabe M."/>
            <person name="Kojima H."/>
            <person name="Fukui M."/>
        </authorList>
    </citation>
    <scope>NUCLEOTIDE SEQUENCE [LARGE SCALE GENOMIC DNA]</scope>
    <source>
        <strain evidence="6">SPP2</strain>
    </source>
</reference>
<feature type="modified residue" description="4-aspartylphosphate" evidence="3">
    <location>
        <position position="65"/>
    </location>
</feature>
<dbReference type="InterPro" id="IPR011006">
    <property type="entry name" value="CheY-like_superfamily"/>
</dbReference>
<accession>A0A1Y1CMW3</accession>
<evidence type="ECO:0000256" key="1">
    <source>
        <dbReference type="ARBA" id="ARBA00022553"/>
    </source>
</evidence>
<evidence type="ECO:0000313" key="5">
    <source>
        <dbReference type="EMBL" id="BAX81779.1"/>
    </source>
</evidence>
<dbReference type="PANTHER" id="PTHR45339:SF1">
    <property type="entry name" value="HYBRID SIGNAL TRANSDUCTION HISTIDINE KINASE J"/>
    <property type="match status" value="1"/>
</dbReference>
<dbReference type="CDD" id="cd17546">
    <property type="entry name" value="REC_hyHK_CKI1_RcsC-like"/>
    <property type="match status" value="1"/>
</dbReference>
<dbReference type="KEGG" id="mbas:ALGA_3481"/>
<evidence type="ECO:0000313" key="6">
    <source>
        <dbReference type="Proteomes" id="UP000218267"/>
    </source>
</evidence>
<dbReference type="InterPro" id="IPR001789">
    <property type="entry name" value="Sig_transdc_resp-reg_receiver"/>
</dbReference>
<evidence type="ECO:0000259" key="4">
    <source>
        <dbReference type="PROSITE" id="PS50110"/>
    </source>
</evidence>
<dbReference type="GO" id="GO:0000160">
    <property type="term" value="P:phosphorelay signal transduction system"/>
    <property type="evidence" value="ECO:0007669"/>
    <property type="project" value="UniProtKB-KW"/>
</dbReference>
<dbReference type="SMART" id="SM00448">
    <property type="entry name" value="REC"/>
    <property type="match status" value="1"/>
</dbReference>
<evidence type="ECO:0000256" key="3">
    <source>
        <dbReference type="PROSITE-ProRule" id="PRU00169"/>
    </source>
</evidence>